<dbReference type="PANTHER" id="PTHR35340:SF5">
    <property type="entry name" value="ASST-DOMAIN-CONTAINING PROTEIN"/>
    <property type="match status" value="1"/>
</dbReference>
<dbReference type="Pfam" id="PF05935">
    <property type="entry name" value="Arylsulfotrans"/>
    <property type="match status" value="1"/>
</dbReference>
<accession>A0A842JGR0</accession>
<keyword evidence="1" id="KW-0808">Transferase</keyword>
<sequence>MGRPTVFPTGTTIYDPEKCQSGYTLFTGPNKGVLLINMNGKAVRYWKDFQGFPCKMIPGGHLFGHLGERDPEAAYQDQTDLTEVDWDGNVEWTFNRNQEVDDGDGGKQWVARTHHDYQIEGNPVGYHVPGQESTDDFNKVLLLTHNDVRKPKISPQLLLDDRLIEIDREGNIQWEWSTLDHLNDFNFTEAQKNVIYRDPNTQDAGAEGEGDLFHVNCASYLGPNHWYDEGDERFNPNNIIMDSREANMLWILDHETGDIVWKIGPDYTASRELRILGAIIGPHHTHMIPRGLPGEGNILVYDNGGWAGYDQPSQVSKTGLKTQRRDGSRVIELDPVTLKVVWECRDTNETVGFPFSAHNFYSPLTSDAQRLENGNTLICEGTTGRIMEMTPEKELVWEYVYPDVGPALLYRAYRIPYEWIPQLDAPEEVAIPRCDNAQFRLPGAEATGYDEAEVSVEGTTGFHANSAHCVDKLN</sequence>
<keyword evidence="2" id="KW-1185">Reference proteome</keyword>
<evidence type="ECO:0000313" key="2">
    <source>
        <dbReference type="Proteomes" id="UP000587396"/>
    </source>
</evidence>
<protein>
    <submittedName>
        <fullName evidence="1">Aryl-sulfate sulfotransferase</fullName>
    </submittedName>
</protein>
<reference evidence="1 2" key="1">
    <citation type="submission" date="2020-08" db="EMBL/GenBank/DDBJ databases">
        <authorList>
            <person name="Liu C."/>
            <person name="Sun Q."/>
        </authorList>
    </citation>
    <scope>NUCLEOTIDE SEQUENCE [LARGE SCALE GENOMIC DNA]</scope>
    <source>
        <strain evidence="1 2">N22</strain>
    </source>
</reference>
<name>A0A842JGR0_9ACTN</name>
<dbReference type="InterPro" id="IPR010262">
    <property type="entry name" value="Arylsulfotransferase_bact"/>
</dbReference>
<dbReference type="PANTHER" id="PTHR35340">
    <property type="entry name" value="PQQ ENZYME REPEAT PROTEIN-RELATED"/>
    <property type="match status" value="1"/>
</dbReference>
<evidence type="ECO:0000313" key="1">
    <source>
        <dbReference type="EMBL" id="MBC2890206.1"/>
    </source>
</evidence>
<dbReference type="RefSeq" id="WP_080142787.1">
    <property type="nucleotide sequence ID" value="NZ_JACMSE010000010.1"/>
</dbReference>
<dbReference type="EMBL" id="JACMSE010000010">
    <property type="protein sequence ID" value="MBC2890206.1"/>
    <property type="molecule type" value="Genomic_DNA"/>
</dbReference>
<dbReference type="Proteomes" id="UP000587396">
    <property type="component" value="Unassembled WGS sequence"/>
</dbReference>
<gene>
    <name evidence="1" type="ORF">H7313_12780</name>
</gene>
<dbReference type="InterPro" id="IPR053143">
    <property type="entry name" value="Arylsulfate_ST"/>
</dbReference>
<comment type="caution">
    <text evidence="1">The sequence shown here is derived from an EMBL/GenBank/DDBJ whole genome shotgun (WGS) entry which is preliminary data.</text>
</comment>
<proteinExistence type="predicted"/>
<dbReference type="AlphaFoldDB" id="A0A842JGR0"/>
<organism evidence="1 2">
    <name type="scientific">Gordonibacter massiliensis</name>
    <name type="common">ex Traore et al. 2017</name>
    <dbReference type="NCBI Taxonomy" id="1841863"/>
    <lineage>
        <taxon>Bacteria</taxon>
        <taxon>Bacillati</taxon>
        <taxon>Actinomycetota</taxon>
        <taxon>Coriobacteriia</taxon>
        <taxon>Eggerthellales</taxon>
        <taxon>Eggerthellaceae</taxon>
        <taxon>Gordonibacter</taxon>
    </lineage>
</organism>
<dbReference type="GO" id="GO:0004062">
    <property type="term" value="F:aryl sulfotransferase activity"/>
    <property type="evidence" value="ECO:0007669"/>
    <property type="project" value="InterPro"/>
</dbReference>